<dbReference type="InterPro" id="IPR050440">
    <property type="entry name" value="Laminin/Netrin_ECM"/>
</dbReference>
<dbReference type="EMBL" id="BMAT01008337">
    <property type="protein sequence ID" value="GFR82556.1"/>
    <property type="molecule type" value="Genomic_DNA"/>
</dbReference>
<evidence type="ECO:0000256" key="6">
    <source>
        <dbReference type="ARBA" id="ARBA00022869"/>
    </source>
</evidence>
<evidence type="ECO:0000259" key="12">
    <source>
        <dbReference type="PROSITE" id="PS51117"/>
    </source>
</evidence>
<feature type="disulfide bond" evidence="10">
    <location>
        <begin position="293"/>
        <end position="302"/>
    </location>
</feature>
<evidence type="ECO:0000256" key="9">
    <source>
        <dbReference type="ARBA" id="ARBA00023292"/>
    </source>
</evidence>
<feature type="domain" description="Laminin EGF-like" evidence="11">
    <location>
        <begin position="270"/>
        <end position="322"/>
    </location>
</feature>
<feature type="disulfide bond" evidence="10">
    <location>
        <begin position="240"/>
        <end position="249"/>
    </location>
</feature>
<evidence type="ECO:0000259" key="11">
    <source>
        <dbReference type="PROSITE" id="PS50027"/>
    </source>
</evidence>
<dbReference type="FunFam" id="2.10.25.10:FF:000275">
    <property type="entry name" value="usherin"/>
    <property type="match status" value="2"/>
</dbReference>
<dbReference type="GO" id="GO:0007411">
    <property type="term" value="P:axon guidance"/>
    <property type="evidence" value="ECO:0007669"/>
    <property type="project" value="TreeGrafter"/>
</dbReference>
<protein>
    <submittedName>
        <fullName evidence="13">Usherin</fullName>
    </submittedName>
</protein>
<dbReference type="SUPFAM" id="SSF57196">
    <property type="entry name" value="EGF/Laminin"/>
    <property type="match status" value="5"/>
</dbReference>
<evidence type="ECO:0000256" key="10">
    <source>
        <dbReference type="PROSITE-ProRule" id="PRU00460"/>
    </source>
</evidence>
<feature type="domain" description="Laminin N-terminal" evidence="12">
    <location>
        <begin position="1"/>
        <end position="93"/>
    </location>
</feature>
<dbReference type="GO" id="GO:0009888">
    <property type="term" value="P:tissue development"/>
    <property type="evidence" value="ECO:0007669"/>
    <property type="project" value="TreeGrafter"/>
</dbReference>
<dbReference type="PROSITE" id="PS50027">
    <property type="entry name" value="EGF_LAM_2"/>
    <property type="match status" value="3"/>
</dbReference>
<comment type="subcellular location">
    <subcellularLocation>
        <location evidence="1">Secreted</location>
        <location evidence="1">Extracellular space</location>
        <location evidence="1">Extracellular matrix</location>
        <location evidence="1">Basement membrane</location>
    </subcellularLocation>
</comment>
<dbReference type="GO" id="GO:0005604">
    <property type="term" value="C:basement membrane"/>
    <property type="evidence" value="ECO:0007669"/>
    <property type="project" value="UniProtKB-SubCell"/>
</dbReference>
<reference evidence="13 14" key="1">
    <citation type="journal article" date="2021" name="Elife">
        <title>Chloroplast acquisition without the gene transfer in kleptoplastic sea slugs, Plakobranchus ocellatus.</title>
        <authorList>
            <person name="Maeda T."/>
            <person name="Takahashi S."/>
            <person name="Yoshida T."/>
            <person name="Shimamura S."/>
            <person name="Takaki Y."/>
            <person name="Nagai Y."/>
            <person name="Toyoda A."/>
            <person name="Suzuki Y."/>
            <person name="Arimoto A."/>
            <person name="Ishii H."/>
            <person name="Satoh N."/>
            <person name="Nishiyama T."/>
            <person name="Hasebe M."/>
            <person name="Maruyama T."/>
            <person name="Minagawa J."/>
            <person name="Obokata J."/>
            <person name="Shigenobu S."/>
        </authorList>
    </citation>
    <scope>NUCLEOTIDE SEQUENCE [LARGE SCALE GENOMIC DNA]</scope>
</reference>
<evidence type="ECO:0000313" key="14">
    <source>
        <dbReference type="Proteomes" id="UP000762676"/>
    </source>
</evidence>
<name>A0AAV4GBC8_9GAST</name>
<keyword evidence="8" id="KW-0325">Glycoprotein</keyword>
<keyword evidence="4" id="KW-0732">Signal</keyword>
<dbReference type="FunFam" id="2.10.25.10:FF:000082">
    <property type="entry name" value="Laminin subunit alpha 1"/>
    <property type="match status" value="1"/>
</dbReference>
<evidence type="ECO:0000256" key="2">
    <source>
        <dbReference type="ARBA" id="ARBA00022525"/>
    </source>
</evidence>
<organism evidence="13 14">
    <name type="scientific">Elysia marginata</name>
    <dbReference type="NCBI Taxonomy" id="1093978"/>
    <lineage>
        <taxon>Eukaryota</taxon>
        <taxon>Metazoa</taxon>
        <taxon>Spiralia</taxon>
        <taxon>Lophotrochozoa</taxon>
        <taxon>Mollusca</taxon>
        <taxon>Gastropoda</taxon>
        <taxon>Heterobranchia</taxon>
        <taxon>Euthyneura</taxon>
        <taxon>Panpulmonata</taxon>
        <taxon>Sacoglossa</taxon>
        <taxon>Placobranchoidea</taxon>
        <taxon>Plakobranchidae</taxon>
        <taxon>Elysia</taxon>
    </lineage>
</organism>
<comment type="caution">
    <text evidence="10">Lacks conserved residue(s) required for the propagation of feature annotation.</text>
</comment>
<feature type="disulfide bond" evidence="10">
    <location>
        <begin position="323"/>
        <end position="335"/>
    </location>
</feature>
<dbReference type="CDD" id="cd00055">
    <property type="entry name" value="EGF_Lam"/>
    <property type="match status" value="3"/>
</dbReference>
<dbReference type="SMART" id="SM00180">
    <property type="entry name" value="EGF_Lam"/>
    <property type="match status" value="6"/>
</dbReference>
<dbReference type="Proteomes" id="UP000762676">
    <property type="component" value="Unassembled WGS sequence"/>
</dbReference>
<dbReference type="PANTHER" id="PTHR10574:SF274">
    <property type="entry name" value="USHERIN"/>
    <property type="match status" value="1"/>
</dbReference>
<keyword evidence="3" id="KW-0272">Extracellular matrix</keyword>
<keyword evidence="9 10" id="KW-0424">Laminin EGF-like domain</keyword>
<dbReference type="Gene3D" id="2.10.25.10">
    <property type="entry name" value="Laminin"/>
    <property type="match status" value="4"/>
</dbReference>
<feature type="disulfide bond" evidence="10">
    <location>
        <begin position="344"/>
        <end position="353"/>
    </location>
</feature>
<evidence type="ECO:0000256" key="5">
    <source>
        <dbReference type="ARBA" id="ARBA00022737"/>
    </source>
</evidence>
<evidence type="ECO:0000256" key="4">
    <source>
        <dbReference type="ARBA" id="ARBA00022729"/>
    </source>
</evidence>
<evidence type="ECO:0000256" key="7">
    <source>
        <dbReference type="ARBA" id="ARBA00023157"/>
    </source>
</evidence>
<evidence type="ECO:0000256" key="3">
    <source>
        <dbReference type="ARBA" id="ARBA00022530"/>
    </source>
</evidence>
<dbReference type="Gene3D" id="2.60.120.260">
    <property type="entry name" value="Galactose-binding domain-like"/>
    <property type="match status" value="1"/>
</dbReference>
<dbReference type="FunFam" id="2.10.25.10:FF:000069">
    <property type="entry name" value="Laminin subunit alpha 1"/>
    <property type="match status" value="1"/>
</dbReference>
<keyword evidence="2" id="KW-0964">Secreted</keyword>
<comment type="caution">
    <text evidence="13">The sequence shown here is derived from an EMBL/GenBank/DDBJ whole genome shotgun (WGS) entry which is preliminary data.</text>
</comment>
<dbReference type="PROSITE" id="PS01248">
    <property type="entry name" value="EGF_LAM_1"/>
    <property type="match status" value="1"/>
</dbReference>
<sequence length="399" mass="42586">MPNNGALSSPDDVNCLQFGTHGVTIPYSQGGITFNLLAPDPVARPGSNDFYGTPTLHEFVKARKVKVKFQDHYYVTNILHQYYAVYEFIVNAWCDCNGHASSCDTSVLPYTCDCLPSSNTQGLRCDSCKPLFNNKPFRKGDNRLDNICQPCTCYGHAQSCVYNVTIDPVPESHTEGGGGVCVNCQHNTVGRFCDACDTGYFRPVGISLSDPEVCQPCTCSAAGTAGGATDCVKVGGQCSCKANVEGRACDRCKPGFYLLTAANPDGCLPCSCNILGVARGDVSCNQLTGQCNCKANVQGLRCDECKNGFFSLTSANPDGCTACNCNPVGSTSIFCNPNDGQCLCKTRVQGVKCDECKDGFFNFTNGCDSCLCNARGKEDGTVCDKASGRCTCKRNTEGE</sequence>
<dbReference type="PRINTS" id="PR00011">
    <property type="entry name" value="EGFLAMININ"/>
</dbReference>
<keyword evidence="14" id="KW-1185">Reference proteome</keyword>
<evidence type="ECO:0000256" key="1">
    <source>
        <dbReference type="ARBA" id="ARBA00004302"/>
    </source>
</evidence>
<gene>
    <name evidence="13" type="ORF">ElyMa_004101400</name>
</gene>
<feature type="domain" description="Laminin EGF-like" evidence="11">
    <location>
        <begin position="217"/>
        <end position="269"/>
    </location>
</feature>
<keyword evidence="6" id="KW-0084">Basement membrane</keyword>
<evidence type="ECO:0000256" key="8">
    <source>
        <dbReference type="ARBA" id="ARBA00023180"/>
    </source>
</evidence>
<keyword evidence="5" id="KW-0677">Repeat</keyword>
<dbReference type="AlphaFoldDB" id="A0AAV4GBC8"/>
<dbReference type="PANTHER" id="PTHR10574">
    <property type="entry name" value="NETRIN/LAMININ-RELATED"/>
    <property type="match status" value="1"/>
</dbReference>
<dbReference type="PROSITE" id="PS51117">
    <property type="entry name" value="LAMININ_NTER"/>
    <property type="match status" value="1"/>
</dbReference>
<proteinExistence type="predicted"/>
<keyword evidence="7 10" id="KW-1015">Disulfide bond</keyword>
<dbReference type="Pfam" id="PF00053">
    <property type="entry name" value="EGF_laminin"/>
    <property type="match status" value="6"/>
</dbReference>
<evidence type="ECO:0000313" key="13">
    <source>
        <dbReference type="EMBL" id="GFR82556.1"/>
    </source>
</evidence>
<accession>A0AAV4GBC8</accession>
<dbReference type="InterPro" id="IPR002049">
    <property type="entry name" value="LE_dom"/>
</dbReference>
<feature type="disulfide bond" evidence="10">
    <location>
        <begin position="325"/>
        <end position="342"/>
    </location>
</feature>
<dbReference type="GO" id="GO:0009887">
    <property type="term" value="P:animal organ morphogenesis"/>
    <property type="evidence" value="ECO:0007669"/>
    <property type="project" value="TreeGrafter"/>
</dbReference>
<dbReference type="InterPro" id="IPR008211">
    <property type="entry name" value="Laminin_N"/>
</dbReference>
<feature type="domain" description="Laminin EGF-like" evidence="11">
    <location>
        <begin position="323"/>
        <end position="369"/>
    </location>
</feature>